<dbReference type="EMBL" id="NAJP01000059">
    <property type="protein sequence ID" value="TKA36540.1"/>
    <property type="molecule type" value="Genomic_DNA"/>
</dbReference>
<feature type="region of interest" description="Disordered" evidence="1">
    <location>
        <begin position="1"/>
        <end position="176"/>
    </location>
</feature>
<accession>A0A4U0ULH5</accession>
<feature type="compositionally biased region" description="Acidic residues" evidence="1">
    <location>
        <begin position="53"/>
        <end position="82"/>
    </location>
</feature>
<dbReference type="AlphaFoldDB" id="A0A4U0ULH5"/>
<dbReference type="Proteomes" id="UP000310066">
    <property type="component" value="Unassembled WGS sequence"/>
</dbReference>
<comment type="caution">
    <text evidence="2">The sequence shown here is derived from an EMBL/GenBank/DDBJ whole genome shotgun (WGS) entry which is preliminary data.</text>
</comment>
<feature type="region of interest" description="Disordered" evidence="1">
    <location>
        <begin position="235"/>
        <end position="318"/>
    </location>
</feature>
<evidence type="ECO:0000313" key="3">
    <source>
        <dbReference type="Proteomes" id="UP000310066"/>
    </source>
</evidence>
<feature type="compositionally biased region" description="Polar residues" evidence="1">
    <location>
        <begin position="283"/>
        <end position="309"/>
    </location>
</feature>
<reference evidence="2 3" key="1">
    <citation type="submission" date="2017-03" db="EMBL/GenBank/DDBJ databases">
        <title>Genomes of endolithic fungi from Antarctica.</title>
        <authorList>
            <person name="Coleine C."/>
            <person name="Masonjones S."/>
            <person name="Stajich J.E."/>
        </authorList>
    </citation>
    <scope>NUCLEOTIDE SEQUENCE [LARGE SCALE GENOMIC DNA]</scope>
    <source>
        <strain evidence="2 3">CCFEE 5311</strain>
    </source>
</reference>
<sequence>MASYPVQYPTAPPAGLYNLPAPGPVHPAPGDQTNYPPPCAAQQPAPQSQQQCDSEDSESEDEGSGSEDDDSGSGSEEEDEELANPAPAQPLPYPNPGMSGEPQAAFIPMPGTESRRSGSLQPKTRETDASMVYDARSVHTQQRPHVNPSAEGPQAAFIPMSGTDSRKVGSQPPRMRETDVSLVYDDRSVHNQRHPPIDQSAGGHQGTATNNFAPTAPVYVRSRRSFAEALAALPILDEHPPATTAQHDFEPRAPKAQKNTGPHRWPFQDDETEDAGEAEEVQDISSYTGSVYGSPDITTSTREAGNSSAPVLHRGHRKKGLKYWWKSLWVPVTMQSDQQGPSKRERRSRKRLTKPRPQGRSSSTRGGPGGEAASYYDDSQSFATHDILATAPAQKQYPSQSGGQSSSTHAPTSGNPGEGSSTQASRAHMEGPECWCLNTPRLCTRRNHPVGLHICKNRRHRT</sequence>
<name>A0A4U0ULH5_9PEZI</name>
<feature type="region of interest" description="Disordered" evidence="1">
    <location>
        <begin position="190"/>
        <end position="212"/>
    </location>
</feature>
<proteinExistence type="predicted"/>
<dbReference type="OrthoDB" id="10313189at2759"/>
<feature type="compositionally biased region" description="Low complexity" evidence="1">
    <location>
        <begin position="40"/>
        <end position="52"/>
    </location>
</feature>
<organism evidence="2 3">
    <name type="scientific">Friedmanniomyces endolithicus</name>
    <dbReference type="NCBI Taxonomy" id="329885"/>
    <lineage>
        <taxon>Eukaryota</taxon>
        <taxon>Fungi</taxon>
        <taxon>Dikarya</taxon>
        <taxon>Ascomycota</taxon>
        <taxon>Pezizomycotina</taxon>
        <taxon>Dothideomycetes</taxon>
        <taxon>Dothideomycetidae</taxon>
        <taxon>Mycosphaerellales</taxon>
        <taxon>Teratosphaeriaceae</taxon>
        <taxon>Friedmanniomyces</taxon>
    </lineage>
</organism>
<evidence type="ECO:0000313" key="2">
    <source>
        <dbReference type="EMBL" id="TKA36540.1"/>
    </source>
</evidence>
<feature type="compositionally biased region" description="Acidic residues" evidence="1">
    <location>
        <begin position="268"/>
        <end position="282"/>
    </location>
</feature>
<feature type="region of interest" description="Disordered" evidence="1">
    <location>
        <begin position="334"/>
        <end position="426"/>
    </location>
</feature>
<feature type="compositionally biased region" description="Basic residues" evidence="1">
    <location>
        <begin position="344"/>
        <end position="354"/>
    </location>
</feature>
<evidence type="ECO:0000256" key="1">
    <source>
        <dbReference type="SAM" id="MobiDB-lite"/>
    </source>
</evidence>
<gene>
    <name evidence="2" type="ORF">B0A54_13542</name>
</gene>
<feature type="compositionally biased region" description="Low complexity" evidence="1">
    <location>
        <begin position="355"/>
        <end position="365"/>
    </location>
</feature>
<protein>
    <submittedName>
        <fullName evidence="2">Uncharacterized protein</fullName>
    </submittedName>
</protein>
<feature type="compositionally biased region" description="Polar residues" evidence="1">
    <location>
        <begin position="408"/>
        <end position="425"/>
    </location>
</feature>